<evidence type="ECO:0000256" key="2">
    <source>
        <dbReference type="ARBA" id="ARBA00022763"/>
    </source>
</evidence>
<dbReference type="Pfam" id="PF07499">
    <property type="entry name" value="RuvA_C"/>
    <property type="match status" value="1"/>
</dbReference>
<feature type="domain" description="Helix-hairpin-helix DNA-binding motif class 1" evidence="7">
    <location>
        <begin position="70"/>
        <end position="89"/>
    </location>
</feature>
<dbReference type="GO" id="GO:0000400">
    <property type="term" value="F:four-way junction DNA binding"/>
    <property type="evidence" value="ECO:0007669"/>
    <property type="project" value="UniProtKB-UniRule"/>
</dbReference>
<evidence type="ECO:0000313" key="8">
    <source>
        <dbReference type="EMBL" id="RGR69911.1"/>
    </source>
</evidence>
<comment type="similarity">
    <text evidence="6">Belongs to the RuvA family.</text>
</comment>
<dbReference type="Pfam" id="PF14520">
    <property type="entry name" value="HHH_5"/>
    <property type="match status" value="1"/>
</dbReference>
<feature type="region of interest" description="Domain III" evidence="6">
    <location>
        <begin position="140"/>
        <end position="193"/>
    </location>
</feature>
<dbReference type="CDD" id="cd14332">
    <property type="entry name" value="UBA_RuvA_C"/>
    <property type="match status" value="1"/>
</dbReference>
<comment type="function">
    <text evidence="6">The RuvA-RuvB-RuvC complex processes Holliday junction (HJ) DNA during genetic recombination and DNA repair, while the RuvA-RuvB complex plays an important role in the rescue of blocked DNA replication forks via replication fork reversal (RFR). RuvA specifically binds to HJ cruciform DNA, conferring on it an open structure. The RuvB hexamer acts as an ATP-dependent pump, pulling dsDNA into and through the RuvAB complex. HJ branch migration allows RuvC to scan DNA until it finds its consensus sequence, where it cleaves and resolves the cruciform DNA.</text>
</comment>
<dbReference type="NCBIfam" id="TIGR00084">
    <property type="entry name" value="ruvA"/>
    <property type="match status" value="1"/>
</dbReference>
<dbReference type="GeneID" id="83016605"/>
<comment type="domain">
    <text evidence="6">Has three domains with a flexible linker between the domains II and III and assumes an 'L' shape. Domain III is highly mobile and contacts RuvB.</text>
</comment>
<dbReference type="AlphaFoldDB" id="A0A412FP59"/>
<comment type="caution">
    <text evidence="6">Lacks conserved residue(s) required for the propagation of feature annotation.</text>
</comment>
<organism evidence="8 9">
    <name type="scientific">Holdemania filiformis</name>
    <dbReference type="NCBI Taxonomy" id="61171"/>
    <lineage>
        <taxon>Bacteria</taxon>
        <taxon>Bacillati</taxon>
        <taxon>Bacillota</taxon>
        <taxon>Erysipelotrichia</taxon>
        <taxon>Erysipelotrichales</taxon>
        <taxon>Erysipelotrichaceae</taxon>
        <taxon>Holdemania</taxon>
    </lineage>
</organism>
<comment type="subunit">
    <text evidence="6">Homotetramer. Forms an RuvA(8)-RuvB(12)-Holliday junction (HJ) complex. HJ DNA is sandwiched between 2 RuvA tetramers; dsDNA enters through RuvA and exits via RuvB. An RuvB hexamer assembles on each DNA strand where it exits the tetramer. Each RuvB hexamer is contacted by two RuvA subunits (via domain III) on 2 adjacent RuvB subunits; this complex drives branch migration. In the full resolvosome a probable DNA-RuvA(4)-RuvB(12)-RuvC(2) complex forms which resolves the HJ.</text>
</comment>
<accession>A0A412FP59</accession>
<dbReference type="Gene3D" id="1.10.8.10">
    <property type="entry name" value="DNA helicase RuvA subunit, C-terminal domain"/>
    <property type="match status" value="1"/>
</dbReference>
<dbReference type="InterPro" id="IPR012340">
    <property type="entry name" value="NA-bd_OB-fold"/>
</dbReference>
<dbReference type="InterPro" id="IPR036267">
    <property type="entry name" value="RuvA_C_sf"/>
</dbReference>
<dbReference type="Pfam" id="PF01330">
    <property type="entry name" value="RuvA_N"/>
    <property type="match status" value="1"/>
</dbReference>
<dbReference type="InterPro" id="IPR013849">
    <property type="entry name" value="DNA_helicase_Holl-junc_RuvA_I"/>
</dbReference>
<dbReference type="InterPro" id="IPR011114">
    <property type="entry name" value="RuvA_C"/>
</dbReference>
<keyword evidence="3 6" id="KW-0238">DNA-binding</keyword>
<dbReference type="EMBL" id="QRUP01000022">
    <property type="protein sequence ID" value="RGR69911.1"/>
    <property type="molecule type" value="Genomic_DNA"/>
</dbReference>
<dbReference type="GO" id="GO:0009378">
    <property type="term" value="F:four-way junction helicase activity"/>
    <property type="evidence" value="ECO:0007669"/>
    <property type="project" value="InterPro"/>
</dbReference>
<dbReference type="SMART" id="SM00278">
    <property type="entry name" value="HhH1"/>
    <property type="match status" value="2"/>
</dbReference>
<dbReference type="SUPFAM" id="SSF46929">
    <property type="entry name" value="DNA helicase RuvA subunit, C-terminal domain"/>
    <property type="match status" value="1"/>
</dbReference>
<keyword evidence="5 6" id="KW-0234">DNA repair</keyword>
<evidence type="ECO:0000259" key="7">
    <source>
        <dbReference type="SMART" id="SM00278"/>
    </source>
</evidence>
<dbReference type="InterPro" id="IPR000085">
    <property type="entry name" value="RuvA"/>
</dbReference>
<reference evidence="8 9" key="1">
    <citation type="submission" date="2018-08" db="EMBL/GenBank/DDBJ databases">
        <title>A genome reference for cultivated species of the human gut microbiota.</title>
        <authorList>
            <person name="Zou Y."/>
            <person name="Xue W."/>
            <person name="Luo G."/>
        </authorList>
    </citation>
    <scope>NUCLEOTIDE SEQUENCE [LARGE SCALE GENOMIC DNA]</scope>
    <source>
        <strain evidence="8 9">AF24-29</strain>
    </source>
</reference>
<evidence type="ECO:0000256" key="1">
    <source>
        <dbReference type="ARBA" id="ARBA00022490"/>
    </source>
</evidence>
<name>A0A412FP59_9FIRM</name>
<dbReference type="InterPro" id="IPR010994">
    <property type="entry name" value="RuvA_2-like"/>
</dbReference>
<dbReference type="SUPFAM" id="SSF50249">
    <property type="entry name" value="Nucleic acid-binding proteins"/>
    <property type="match status" value="1"/>
</dbReference>
<dbReference type="HAMAP" id="MF_00031">
    <property type="entry name" value="DNA_HJ_migration_RuvA"/>
    <property type="match status" value="1"/>
</dbReference>
<dbReference type="GO" id="GO:0048476">
    <property type="term" value="C:Holliday junction resolvase complex"/>
    <property type="evidence" value="ECO:0007669"/>
    <property type="project" value="UniProtKB-UniRule"/>
</dbReference>
<dbReference type="Gene3D" id="1.10.150.20">
    <property type="entry name" value="5' to 3' exonuclease, C-terminal subdomain"/>
    <property type="match status" value="1"/>
</dbReference>
<evidence type="ECO:0000256" key="3">
    <source>
        <dbReference type="ARBA" id="ARBA00023125"/>
    </source>
</evidence>
<dbReference type="RefSeq" id="WP_006060531.1">
    <property type="nucleotide sequence ID" value="NZ_CABJCV010000022.1"/>
</dbReference>
<dbReference type="GO" id="GO:0006281">
    <property type="term" value="P:DNA repair"/>
    <property type="evidence" value="ECO:0007669"/>
    <property type="project" value="UniProtKB-UniRule"/>
</dbReference>
<dbReference type="GO" id="GO:0016787">
    <property type="term" value="F:hydrolase activity"/>
    <property type="evidence" value="ECO:0007669"/>
    <property type="project" value="UniProtKB-KW"/>
</dbReference>
<protein>
    <recommendedName>
        <fullName evidence="6">Holliday junction branch migration complex subunit RuvA</fullName>
    </recommendedName>
</protein>
<dbReference type="SUPFAM" id="SSF47781">
    <property type="entry name" value="RuvA domain 2-like"/>
    <property type="match status" value="1"/>
</dbReference>
<dbReference type="Proteomes" id="UP000284178">
    <property type="component" value="Unassembled WGS sequence"/>
</dbReference>
<dbReference type="GO" id="GO:0006310">
    <property type="term" value="P:DNA recombination"/>
    <property type="evidence" value="ECO:0007669"/>
    <property type="project" value="UniProtKB-UniRule"/>
</dbReference>
<comment type="caution">
    <text evidence="8">The sequence shown here is derived from an EMBL/GenBank/DDBJ whole genome shotgun (WGS) entry which is preliminary data.</text>
</comment>
<keyword evidence="4 6" id="KW-0233">DNA recombination</keyword>
<keyword evidence="1 6" id="KW-0963">Cytoplasm</keyword>
<gene>
    <name evidence="6 8" type="primary">ruvA</name>
    <name evidence="8" type="ORF">DWY25_14475</name>
</gene>
<keyword evidence="9" id="KW-1185">Reference proteome</keyword>
<dbReference type="GO" id="GO:0009379">
    <property type="term" value="C:Holliday junction helicase complex"/>
    <property type="evidence" value="ECO:0007669"/>
    <property type="project" value="InterPro"/>
</dbReference>
<keyword evidence="2 6" id="KW-0227">DNA damage</keyword>
<dbReference type="GO" id="GO:0005737">
    <property type="term" value="C:cytoplasm"/>
    <property type="evidence" value="ECO:0007669"/>
    <property type="project" value="UniProtKB-SubCell"/>
</dbReference>
<proteinExistence type="inferred from homology"/>
<dbReference type="GO" id="GO:0005524">
    <property type="term" value="F:ATP binding"/>
    <property type="evidence" value="ECO:0007669"/>
    <property type="project" value="InterPro"/>
</dbReference>
<sequence length="193" mass="21510">MIAMIKGTVFAVGLDWIIIENQGIGYKVFFSRPEAVRLNQEVRVFTYQHVREDEFSLFGFLSMEEQDLFVKLISVKGLGPKTAMNMLAAATYQQMVQMIEQGDVAALKKMPGIGAKTASQIILDLKGKLVREETAEGKSSQAIEDALEALKALGYKQSELSGLSKVMREHPDKTTDEYVKLGLQHLLQRKRGG</sequence>
<comment type="subcellular location">
    <subcellularLocation>
        <location evidence="6">Cytoplasm</location>
    </subcellularLocation>
</comment>
<dbReference type="InterPro" id="IPR003583">
    <property type="entry name" value="Hlx-hairpin-Hlx_DNA-bd_motif"/>
</dbReference>
<keyword evidence="8" id="KW-0378">Hydrolase</keyword>
<evidence type="ECO:0000313" key="9">
    <source>
        <dbReference type="Proteomes" id="UP000284178"/>
    </source>
</evidence>
<evidence type="ECO:0000256" key="5">
    <source>
        <dbReference type="ARBA" id="ARBA00023204"/>
    </source>
</evidence>
<evidence type="ECO:0000256" key="6">
    <source>
        <dbReference type="HAMAP-Rule" id="MF_00031"/>
    </source>
</evidence>
<feature type="domain" description="Helix-hairpin-helix DNA-binding motif class 1" evidence="7">
    <location>
        <begin position="105"/>
        <end position="124"/>
    </location>
</feature>
<dbReference type="Gene3D" id="2.40.50.140">
    <property type="entry name" value="Nucleic acid-binding proteins"/>
    <property type="match status" value="1"/>
</dbReference>
<evidence type="ECO:0000256" key="4">
    <source>
        <dbReference type="ARBA" id="ARBA00023172"/>
    </source>
</evidence>